<keyword evidence="1" id="KW-0812">Transmembrane</keyword>
<dbReference type="CDD" id="cd00761">
    <property type="entry name" value="Glyco_tranf_GTA_type"/>
    <property type="match status" value="1"/>
</dbReference>
<dbReference type="RefSeq" id="WP_015185185.1">
    <property type="nucleotide sequence ID" value="NC_019738.1"/>
</dbReference>
<dbReference type="InterPro" id="IPR029044">
    <property type="entry name" value="Nucleotide-diphossugar_trans"/>
</dbReference>
<accession>K9WNE1</accession>
<gene>
    <name evidence="3" type="ORF">Mic7113_5414</name>
</gene>
<dbReference type="SUPFAM" id="SSF53448">
    <property type="entry name" value="Nucleotide-diphospho-sugar transferases"/>
    <property type="match status" value="1"/>
</dbReference>
<organism evidence="3 4">
    <name type="scientific">Allocoleopsis franciscana PCC 7113</name>
    <dbReference type="NCBI Taxonomy" id="1173027"/>
    <lineage>
        <taxon>Bacteria</taxon>
        <taxon>Bacillati</taxon>
        <taxon>Cyanobacteriota</taxon>
        <taxon>Cyanophyceae</taxon>
        <taxon>Coleofasciculales</taxon>
        <taxon>Coleofasciculaceae</taxon>
        <taxon>Allocoleopsis</taxon>
        <taxon>Allocoleopsis franciscana</taxon>
    </lineage>
</organism>
<dbReference type="GO" id="GO:0016740">
    <property type="term" value="F:transferase activity"/>
    <property type="evidence" value="ECO:0007669"/>
    <property type="project" value="UniProtKB-KW"/>
</dbReference>
<evidence type="ECO:0000313" key="4">
    <source>
        <dbReference type="Proteomes" id="UP000010471"/>
    </source>
</evidence>
<dbReference type="EMBL" id="CP003630">
    <property type="protein sequence ID" value="AFZ21052.1"/>
    <property type="molecule type" value="Genomic_DNA"/>
</dbReference>
<evidence type="ECO:0000256" key="1">
    <source>
        <dbReference type="SAM" id="Phobius"/>
    </source>
</evidence>
<proteinExistence type="predicted"/>
<dbReference type="PANTHER" id="PTHR22916">
    <property type="entry name" value="GLYCOSYLTRANSFERASE"/>
    <property type="match status" value="1"/>
</dbReference>
<dbReference type="KEGG" id="mic:Mic7113_5414"/>
<keyword evidence="4" id="KW-1185">Reference proteome</keyword>
<dbReference type="AlphaFoldDB" id="K9WNE1"/>
<evidence type="ECO:0000259" key="2">
    <source>
        <dbReference type="Pfam" id="PF00535"/>
    </source>
</evidence>
<dbReference type="Proteomes" id="UP000010471">
    <property type="component" value="Chromosome"/>
</dbReference>
<dbReference type="InterPro" id="IPR001173">
    <property type="entry name" value="Glyco_trans_2-like"/>
</dbReference>
<feature type="transmembrane region" description="Helical" evidence="1">
    <location>
        <begin position="319"/>
        <end position="338"/>
    </location>
</feature>
<dbReference type="Pfam" id="PF00535">
    <property type="entry name" value="Glycos_transf_2"/>
    <property type="match status" value="1"/>
</dbReference>
<keyword evidence="1" id="KW-0472">Membrane</keyword>
<dbReference type="HOGENOM" id="CLU_074336_0_0_3"/>
<evidence type="ECO:0000313" key="3">
    <source>
        <dbReference type="EMBL" id="AFZ21052.1"/>
    </source>
</evidence>
<dbReference type="Gene3D" id="3.90.550.10">
    <property type="entry name" value="Spore Coat Polysaccharide Biosynthesis Protein SpsA, Chain A"/>
    <property type="match status" value="1"/>
</dbReference>
<name>K9WNE1_9CYAN</name>
<keyword evidence="1" id="KW-1133">Transmembrane helix</keyword>
<keyword evidence="3" id="KW-0808">Transferase</keyword>
<dbReference type="eggNOG" id="COG0463">
    <property type="taxonomic scope" value="Bacteria"/>
</dbReference>
<feature type="domain" description="Glycosyltransferase 2-like" evidence="2">
    <location>
        <begin position="44"/>
        <end position="142"/>
    </location>
</feature>
<reference evidence="3 4" key="1">
    <citation type="submission" date="2012-06" db="EMBL/GenBank/DDBJ databases">
        <title>Finished chromosome of genome of Microcoleus sp. PCC 7113.</title>
        <authorList>
            <consortium name="US DOE Joint Genome Institute"/>
            <person name="Gugger M."/>
            <person name="Coursin T."/>
            <person name="Rippka R."/>
            <person name="Tandeau De Marsac N."/>
            <person name="Huntemann M."/>
            <person name="Wei C.-L."/>
            <person name="Han J."/>
            <person name="Detter J.C."/>
            <person name="Han C."/>
            <person name="Tapia R."/>
            <person name="Chen A."/>
            <person name="Kyrpides N."/>
            <person name="Mavromatis K."/>
            <person name="Markowitz V."/>
            <person name="Szeto E."/>
            <person name="Ivanova N."/>
            <person name="Pagani I."/>
            <person name="Pati A."/>
            <person name="Goodwin L."/>
            <person name="Nordberg H.P."/>
            <person name="Cantor M.N."/>
            <person name="Hua S.X."/>
            <person name="Woyke T."/>
            <person name="Kerfeld C.A."/>
        </authorList>
    </citation>
    <scope>NUCLEOTIDE SEQUENCE [LARGE SCALE GENOMIC DNA]</scope>
    <source>
        <strain evidence="3 4">PCC 7113</strain>
    </source>
</reference>
<sequence>MKKVTLMIPGQGVVRNISVAVQAAMVEPEHQPFSTDSGYHYTFTVFTPTHNRAHTLSRVYESLKRQTYRDFEWLIVDNGSIDSTPELVEQWQKEAKFPIRYIYQNNKGKHIAYNLAAREAKGELFICLDSDDACVAEALASFKYYWDSIPKAEQEQFFGVECPCQDQNGKLIGSYYPSTPTDTNFCEMRYRLKVKGERWGFQRTDILRKFPFPEVIGQNLYVAEMIVWSRVAKKYKIRCVNECLRIYYVDSGADQLTKSNWVRKNPFGFILMSKSILDTDIDYFHFSPWFFIRNAINYSRYCFYLKIGITKQFINLNSFLGRLLWFVTFPLGYVLWFTGV</sequence>
<protein>
    <submittedName>
        <fullName evidence="3">Glycosyl transferase</fullName>
    </submittedName>
</protein>
<dbReference type="STRING" id="1173027.Mic7113_5414"/>